<protein>
    <submittedName>
        <fullName evidence="2">Uncharacterized protein</fullName>
    </submittedName>
</protein>
<evidence type="ECO:0000313" key="2">
    <source>
        <dbReference type="EMBL" id="SEM23556.1"/>
    </source>
</evidence>
<organism evidence="2 3">
    <name type="scientific">Streptacidiphilus jiangxiensis</name>
    <dbReference type="NCBI Taxonomy" id="235985"/>
    <lineage>
        <taxon>Bacteria</taxon>
        <taxon>Bacillati</taxon>
        <taxon>Actinomycetota</taxon>
        <taxon>Actinomycetes</taxon>
        <taxon>Kitasatosporales</taxon>
        <taxon>Streptomycetaceae</taxon>
        <taxon>Streptacidiphilus</taxon>
    </lineage>
</organism>
<reference evidence="3" key="1">
    <citation type="submission" date="2016-10" db="EMBL/GenBank/DDBJ databases">
        <authorList>
            <person name="Varghese N."/>
        </authorList>
    </citation>
    <scope>NUCLEOTIDE SEQUENCE [LARGE SCALE GENOMIC DNA]</scope>
    <source>
        <strain evidence="3">DSM 45096 / BCRC 16803 / CGMCC 4.1857 / CIP 109030 / JCM 12277 / KCTC 19219 / NBRC 100920 / 33214</strain>
    </source>
</reference>
<proteinExistence type="predicted"/>
<name>A0A1H7WPQ9_STRJI</name>
<keyword evidence="3" id="KW-1185">Reference proteome</keyword>
<evidence type="ECO:0000256" key="1">
    <source>
        <dbReference type="SAM" id="MobiDB-lite"/>
    </source>
</evidence>
<evidence type="ECO:0000313" key="3">
    <source>
        <dbReference type="Proteomes" id="UP000183015"/>
    </source>
</evidence>
<feature type="region of interest" description="Disordered" evidence="1">
    <location>
        <begin position="1"/>
        <end position="22"/>
    </location>
</feature>
<dbReference type="eggNOG" id="ENOG5031KZD">
    <property type="taxonomic scope" value="Bacteria"/>
</dbReference>
<gene>
    <name evidence="2" type="ORF">SAMN05414137_12146</name>
</gene>
<dbReference type="AlphaFoldDB" id="A0A1H7WPQ9"/>
<dbReference type="EMBL" id="FOAZ01000021">
    <property type="protein sequence ID" value="SEM23556.1"/>
    <property type="molecule type" value="Genomic_DNA"/>
</dbReference>
<sequence>MEPDRPEELSVPTSKAESEPVTPMSMLDAVGRLSPEQAGLLGVLIGLRRLDDGPPREA</sequence>
<dbReference type="Proteomes" id="UP000183015">
    <property type="component" value="Unassembled WGS sequence"/>
</dbReference>
<dbReference type="RefSeq" id="WP_161791283.1">
    <property type="nucleotide sequence ID" value="NZ_BBPN01000020.1"/>
</dbReference>
<accession>A0A1H7WPQ9</accession>